<feature type="domain" description="Carbamoyl-phosphate synthase small subunit N-terminal" evidence="21">
    <location>
        <begin position="1"/>
        <end position="134"/>
    </location>
</feature>
<dbReference type="Pfam" id="PF00117">
    <property type="entry name" value="GATase"/>
    <property type="match status" value="1"/>
</dbReference>
<dbReference type="FunFam" id="3.40.50.880:FF:000016">
    <property type="entry name" value="Carbamoyl-phosphate synthase arginine-specific small chain"/>
    <property type="match status" value="1"/>
</dbReference>
<keyword evidence="23" id="KW-1185">Reference proteome</keyword>
<evidence type="ECO:0000256" key="8">
    <source>
        <dbReference type="ARBA" id="ARBA00022692"/>
    </source>
</evidence>
<feature type="region of interest" description="Disordered" evidence="20">
    <location>
        <begin position="415"/>
        <end position="446"/>
    </location>
</feature>
<evidence type="ECO:0000256" key="7">
    <source>
        <dbReference type="ARBA" id="ARBA00022605"/>
    </source>
</evidence>
<evidence type="ECO:0000313" key="22">
    <source>
        <dbReference type="EMBL" id="KAJ6257480.1"/>
    </source>
</evidence>
<reference evidence="22" key="1">
    <citation type="submission" date="2023-01" db="EMBL/GenBank/DDBJ databases">
        <title>The chitinases involved in constricting ring structure development in the nematode-trapping fungus Drechslerella dactyloides.</title>
        <authorList>
            <person name="Wang R."/>
            <person name="Zhang L."/>
            <person name="Tang P."/>
            <person name="Li S."/>
            <person name="Liang L."/>
        </authorList>
    </citation>
    <scope>NUCLEOTIDE SEQUENCE</scope>
    <source>
        <strain evidence="22">YMF1.00031</strain>
    </source>
</reference>
<comment type="catalytic activity">
    <reaction evidence="18">
        <text>hydrogencarbonate + L-glutamine + 2 ATP + H2O = carbamoyl phosphate + L-glutamate + 2 ADP + phosphate + 2 H(+)</text>
        <dbReference type="Rhea" id="RHEA:18633"/>
        <dbReference type="ChEBI" id="CHEBI:15377"/>
        <dbReference type="ChEBI" id="CHEBI:15378"/>
        <dbReference type="ChEBI" id="CHEBI:17544"/>
        <dbReference type="ChEBI" id="CHEBI:29985"/>
        <dbReference type="ChEBI" id="CHEBI:30616"/>
        <dbReference type="ChEBI" id="CHEBI:43474"/>
        <dbReference type="ChEBI" id="CHEBI:58228"/>
        <dbReference type="ChEBI" id="CHEBI:58359"/>
        <dbReference type="ChEBI" id="CHEBI:456216"/>
        <dbReference type="EC" id="6.3.5.5"/>
    </reaction>
</comment>
<proteinExistence type="inferred from homology"/>
<feature type="compositionally biased region" description="Basic residues" evidence="20">
    <location>
        <begin position="437"/>
        <end position="446"/>
    </location>
</feature>
<dbReference type="AlphaFoldDB" id="A0AAD6IRX6"/>
<dbReference type="InterPro" id="IPR006274">
    <property type="entry name" value="CarbamoylP_synth_ssu"/>
</dbReference>
<evidence type="ECO:0000256" key="6">
    <source>
        <dbReference type="ARBA" id="ARBA00022598"/>
    </source>
</evidence>
<dbReference type="EMBL" id="JAQGDS010000010">
    <property type="protein sequence ID" value="KAJ6257480.1"/>
    <property type="molecule type" value="Genomic_DNA"/>
</dbReference>
<evidence type="ECO:0000256" key="20">
    <source>
        <dbReference type="SAM" id="MobiDB-lite"/>
    </source>
</evidence>
<comment type="similarity">
    <text evidence="13">Belongs to the ATG33 family.</text>
</comment>
<evidence type="ECO:0000256" key="5">
    <source>
        <dbReference type="ARBA" id="ARBA00022571"/>
    </source>
</evidence>
<comment type="subcellular location">
    <subcellularLocation>
        <location evidence="1">Membrane</location>
        <topology evidence="1">Multi-pass membrane protein</topology>
    </subcellularLocation>
</comment>
<dbReference type="GO" id="GO:0000422">
    <property type="term" value="P:autophagy of mitochondrion"/>
    <property type="evidence" value="ECO:0007669"/>
    <property type="project" value="TreeGrafter"/>
</dbReference>
<dbReference type="PRINTS" id="PR00099">
    <property type="entry name" value="CPSGATASE"/>
</dbReference>
<evidence type="ECO:0000256" key="3">
    <source>
        <dbReference type="ARBA" id="ARBA00007800"/>
    </source>
</evidence>
<evidence type="ECO:0000256" key="11">
    <source>
        <dbReference type="ARBA" id="ARBA00022989"/>
    </source>
</evidence>
<dbReference type="InterPro" id="IPR002474">
    <property type="entry name" value="CarbamoylP_synth_ssu_N"/>
</dbReference>
<dbReference type="Gene3D" id="3.40.50.880">
    <property type="match status" value="1"/>
</dbReference>
<dbReference type="GO" id="GO:0006526">
    <property type="term" value="P:L-arginine biosynthetic process"/>
    <property type="evidence" value="ECO:0007669"/>
    <property type="project" value="UniProtKB-KW"/>
</dbReference>
<comment type="catalytic activity">
    <reaction evidence="19">
        <text>L-glutamine + H2O = L-glutamate + NH4(+)</text>
        <dbReference type="Rhea" id="RHEA:15889"/>
        <dbReference type="ChEBI" id="CHEBI:15377"/>
        <dbReference type="ChEBI" id="CHEBI:28938"/>
        <dbReference type="ChEBI" id="CHEBI:29985"/>
        <dbReference type="ChEBI" id="CHEBI:58359"/>
    </reaction>
</comment>
<evidence type="ECO:0000256" key="19">
    <source>
        <dbReference type="ARBA" id="ARBA00049285"/>
    </source>
</evidence>
<dbReference type="CDD" id="cd01744">
    <property type="entry name" value="GATase1_CPSase"/>
    <property type="match status" value="1"/>
</dbReference>
<dbReference type="InterPro" id="IPR051668">
    <property type="entry name" value="ATG33"/>
</dbReference>
<dbReference type="Pfam" id="PF00988">
    <property type="entry name" value="CPSase_sm_chain"/>
    <property type="match status" value="1"/>
</dbReference>
<comment type="caution">
    <text evidence="22">The sequence shown here is derived from an EMBL/GenBank/DDBJ whole genome shotgun (WGS) entry which is preliminary data.</text>
</comment>
<sequence>MCNGPIYHGKSFGAKQSISGEAVFSTALVGYPESMTDPSYRGQILVFTQPLIGNYGVPGRDRDEAGLLKYFESPHIQAAGIVVADAALQYSHWTAVESLGDWCAREGVPAISGVDTRDIVTFLREQGSSLARITIGEEYDADEDEAFIDPEQINLVAKVSTKAPFHVSSTGDLHVAIIDCGVKENILRSLVGRGASVTCFPWDYPIHKVAHHFDGVFISNGPGDPTHCSQTVYHLRKLIDSYTGPIMGICLGHQLLALATGARTVKLKYGNRAHNIPALDLTTGRCHITSQNHGYAVDATTLPAGWKPYFINLNDQSNEGMIHETRPIMSTQFHPEAKGGPLDSSFLFDAYMEQVAKFREEGVDGIKREGRPNPLLVDLLSKERVGVEPKPVKSEPASKVKGAFAVGQGYSQTASMNAQPASMTSSIRSADRPPPATRHRNHHRHTSRLSYHITNVHQLTSANNRYSAAYAMARPLIVVTKFVGVCSLGLLTGLSFGTSFASIKALLTLPSAPAAHRSFTTLTSRLSLLTTPLTLLTALSLLSSYALSPRRAKHPYLLFTASLPVLAAAYDRLVLAPKAVRMQRLLAENGERGVNGEELRDGIVQWEEASWGSVGLYGVGFGMGVVGIWGDCA</sequence>
<dbReference type="InterPro" id="IPR017926">
    <property type="entry name" value="GATASE"/>
</dbReference>
<evidence type="ECO:0000256" key="4">
    <source>
        <dbReference type="ARBA" id="ARBA00012738"/>
    </source>
</evidence>
<comment type="subunit">
    <text evidence="14">Heterodimer composed of 2 chains; the small (or glutamine) chain promotes the hydrolysis of glutamine to ammonia, which is used by the large (or ammonia) chain to synthesize carbamoyl phosphate.</text>
</comment>
<dbReference type="GO" id="GO:0004088">
    <property type="term" value="F:carbamoyl-phosphate synthase (glutamine-hydrolyzing) activity"/>
    <property type="evidence" value="ECO:0007669"/>
    <property type="project" value="UniProtKB-EC"/>
</dbReference>
<dbReference type="SUPFAM" id="SSF52317">
    <property type="entry name" value="Class I glutamine amidotransferase-like"/>
    <property type="match status" value="1"/>
</dbReference>
<dbReference type="InterPro" id="IPR036480">
    <property type="entry name" value="CarbP_synth_ssu_N_sf"/>
</dbReference>
<evidence type="ECO:0000256" key="18">
    <source>
        <dbReference type="ARBA" id="ARBA00048816"/>
    </source>
</evidence>
<dbReference type="SUPFAM" id="SSF52021">
    <property type="entry name" value="Carbamoyl phosphate synthetase, small subunit N-terminal domain"/>
    <property type="match status" value="1"/>
</dbReference>
<evidence type="ECO:0000256" key="13">
    <source>
        <dbReference type="ARBA" id="ARBA00038013"/>
    </source>
</evidence>
<evidence type="ECO:0000313" key="23">
    <source>
        <dbReference type="Proteomes" id="UP001221413"/>
    </source>
</evidence>
<evidence type="ECO:0000259" key="21">
    <source>
        <dbReference type="SMART" id="SM01097"/>
    </source>
</evidence>
<dbReference type="EC" id="6.3.5.5" evidence="4"/>
<keyword evidence="10" id="KW-0067">ATP-binding</keyword>
<accession>A0AAD6IRX6</accession>
<comment type="pathway">
    <text evidence="2">Amino-acid biosynthesis; L-arginine biosynthesis; carbamoyl phosphate from bicarbonate: step 1/1.</text>
</comment>
<evidence type="ECO:0000256" key="9">
    <source>
        <dbReference type="ARBA" id="ARBA00022741"/>
    </source>
</evidence>
<evidence type="ECO:0000256" key="2">
    <source>
        <dbReference type="ARBA" id="ARBA00005077"/>
    </source>
</evidence>
<dbReference type="GO" id="GO:0005741">
    <property type="term" value="C:mitochondrial outer membrane"/>
    <property type="evidence" value="ECO:0007669"/>
    <property type="project" value="TreeGrafter"/>
</dbReference>
<evidence type="ECO:0000256" key="15">
    <source>
        <dbReference type="ARBA" id="ARBA00044168"/>
    </source>
</evidence>
<protein>
    <recommendedName>
        <fullName evidence="15">Carbamoyl phosphate synthase arginine-specific small chain</fullName>
        <ecNumber evidence="4">6.3.5.5</ecNumber>
    </recommendedName>
    <alternativeName>
        <fullName evidence="17">Arginine-specific carbamoyl phosphate synthetase, glutamine chain</fullName>
    </alternativeName>
    <alternativeName>
        <fullName evidence="16">Glutamine-dependent carbamoyl phosphate synthetase</fullName>
    </alternativeName>
</protein>
<comment type="similarity">
    <text evidence="3">Belongs to the CarA family.</text>
</comment>
<dbReference type="SMART" id="SM01097">
    <property type="entry name" value="CPSase_sm_chain"/>
    <property type="match status" value="1"/>
</dbReference>
<keyword evidence="9" id="KW-0547">Nucleotide-binding</keyword>
<evidence type="ECO:0000256" key="12">
    <source>
        <dbReference type="ARBA" id="ARBA00023136"/>
    </source>
</evidence>
<organism evidence="22 23">
    <name type="scientific">Drechslerella dactyloides</name>
    <name type="common">Nematode-trapping fungus</name>
    <name type="synonym">Arthrobotrys dactyloides</name>
    <dbReference type="NCBI Taxonomy" id="74499"/>
    <lineage>
        <taxon>Eukaryota</taxon>
        <taxon>Fungi</taxon>
        <taxon>Dikarya</taxon>
        <taxon>Ascomycota</taxon>
        <taxon>Pezizomycotina</taxon>
        <taxon>Orbiliomycetes</taxon>
        <taxon>Orbiliales</taxon>
        <taxon>Orbiliaceae</taxon>
        <taxon>Drechslerella</taxon>
    </lineage>
</organism>
<evidence type="ECO:0000256" key="1">
    <source>
        <dbReference type="ARBA" id="ARBA00004141"/>
    </source>
</evidence>
<dbReference type="GO" id="GO:0016236">
    <property type="term" value="P:macroautophagy"/>
    <property type="evidence" value="ECO:0007669"/>
    <property type="project" value="TreeGrafter"/>
</dbReference>
<name>A0AAD6IRX6_DREDA</name>
<dbReference type="Gene3D" id="3.50.30.20">
    <property type="entry name" value="Carbamoyl-phosphate synthase small subunit, N-terminal domain"/>
    <property type="match status" value="1"/>
</dbReference>
<dbReference type="PANTHER" id="PTHR37278">
    <property type="entry name" value="AUTOPHAGY-RELATED PROTEIN 33-RELATED"/>
    <property type="match status" value="1"/>
</dbReference>
<feature type="compositionally biased region" description="Polar residues" evidence="20">
    <location>
        <begin position="415"/>
        <end position="428"/>
    </location>
</feature>
<dbReference type="FunFam" id="3.50.30.20:FF:000003">
    <property type="entry name" value="Carbamoyl-phosphate synthase arginine-specific small chain"/>
    <property type="match status" value="1"/>
</dbReference>
<dbReference type="NCBIfam" id="TIGR01368">
    <property type="entry name" value="CPSaseIIsmall"/>
    <property type="match status" value="1"/>
</dbReference>
<evidence type="ECO:0000256" key="14">
    <source>
        <dbReference type="ARBA" id="ARBA00044031"/>
    </source>
</evidence>
<keyword evidence="11" id="KW-1133">Transmembrane helix</keyword>
<keyword evidence="8" id="KW-0812">Transmembrane</keyword>
<evidence type="ECO:0000256" key="17">
    <source>
        <dbReference type="ARBA" id="ARBA00044340"/>
    </source>
</evidence>
<dbReference type="InterPro" id="IPR035686">
    <property type="entry name" value="CPSase_GATase1"/>
</dbReference>
<dbReference type="PRINTS" id="PR00096">
    <property type="entry name" value="GATASE"/>
</dbReference>
<dbReference type="Proteomes" id="UP001221413">
    <property type="component" value="Unassembled WGS sequence"/>
</dbReference>
<evidence type="ECO:0000256" key="10">
    <source>
        <dbReference type="ARBA" id="ARBA00022840"/>
    </source>
</evidence>
<dbReference type="HAMAP" id="MF_01209">
    <property type="entry name" value="CPSase_S_chain"/>
    <property type="match status" value="1"/>
</dbReference>
<gene>
    <name evidence="22" type="ORF">Dda_7265</name>
</gene>
<dbReference type="InterPro" id="IPR029062">
    <property type="entry name" value="Class_I_gatase-like"/>
</dbReference>
<dbReference type="GO" id="GO:0006207">
    <property type="term" value="P:'de novo' pyrimidine nucleobase biosynthetic process"/>
    <property type="evidence" value="ECO:0007669"/>
    <property type="project" value="InterPro"/>
</dbReference>
<dbReference type="NCBIfam" id="NF009475">
    <property type="entry name" value="PRK12838.1"/>
    <property type="match status" value="1"/>
</dbReference>
<dbReference type="GO" id="GO:0005524">
    <property type="term" value="F:ATP binding"/>
    <property type="evidence" value="ECO:0007669"/>
    <property type="project" value="UniProtKB-KW"/>
</dbReference>
<dbReference type="PRINTS" id="PR00097">
    <property type="entry name" value="ANTSNTHASEII"/>
</dbReference>
<dbReference type="PANTHER" id="PTHR37278:SF1">
    <property type="entry name" value="AUTOPHAGY-RELATED PROTEIN 33-RELATED"/>
    <property type="match status" value="1"/>
</dbReference>
<keyword evidence="12" id="KW-0472">Membrane</keyword>
<evidence type="ECO:0000256" key="16">
    <source>
        <dbReference type="ARBA" id="ARBA00044334"/>
    </source>
</evidence>
<keyword evidence="6" id="KW-0436">Ligase</keyword>
<keyword evidence="5" id="KW-0055">Arginine biosynthesis</keyword>
<dbReference type="PROSITE" id="PS51273">
    <property type="entry name" value="GATASE_TYPE_1"/>
    <property type="match status" value="1"/>
</dbReference>
<dbReference type="GO" id="GO:0006541">
    <property type="term" value="P:glutamine metabolic process"/>
    <property type="evidence" value="ECO:0007669"/>
    <property type="project" value="InterPro"/>
</dbReference>
<keyword evidence="7" id="KW-0028">Amino-acid biosynthesis</keyword>